<dbReference type="GO" id="GO:0005886">
    <property type="term" value="C:plasma membrane"/>
    <property type="evidence" value="ECO:0007669"/>
    <property type="project" value="UniProtKB-ARBA"/>
</dbReference>
<proteinExistence type="predicted"/>
<feature type="transmembrane region" description="Helical" evidence="7">
    <location>
        <begin position="108"/>
        <end position="132"/>
    </location>
</feature>
<name>A0AA47NYR5_MERPO</name>
<evidence type="ECO:0000313" key="11">
    <source>
        <dbReference type="Proteomes" id="UP001174136"/>
    </source>
</evidence>
<evidence type="ECO:0000256" key="2">
    <source>
        <dbReference type="ARBA" id="ARBA00022729"/>
    </source>
</evidence>
<evidence type="ECO:0000256" key="1">
    <source>
        <dbReference type="ARBA" id="ARBA00022536"/>
    </source>
</evidence>
<dbReference type="InterPro" id="IPR013032">
    <property type="entry name" value="EGF-like_CS"/>
</dbReference>
<evidence type="ECO:0000256" key="4">
    <source>
        <dbReference type="ARBA" id="ARBA00023157"/>
    </source>
</evidence>
<dbReference type="GO" id="GO:0005509">
    <property type="term" value="F:calcium ion binding"/>
    <property type="evidence" value="ECO:0007669"/>
    <property type="project" value="InterPro"/>
</dbReference>
<dbReference type="AlphaFoldDB" id="A0AA47NYR5"/>
<dbReference type="SUPFAM" id="SSF57196">
    <property type="entry name" value="EGF/Laminin"/>
    <property type="match status" value="2"/>
</dbReference>
<dbReference type="Proteomes" id="UP001174136">
    <property type="component" value="Unassembled WGS sequence"/>
</dbReference>
<evidence type="ECO:0000256" key="7">
    <source>
        <dbReference type="SAM" id="Phobius"/>
    </source>
</evidence>
<dbReference type="InterPro" id="IPR018097">
    <property type="entry name" value="EGF_Ca-bd_CS"/>
</dbReference>
<evidence type="ECO:0000256" key="8">
    <source>
        <dbReference type="SAM" id="SignalP"/>
    </source>
</evidence>
<dbReference type="PROSITE" id="PS00010">
    <property type="entry name" value="ASX_HYDROXYL"/>
    <property type="match status" value="1"/>
</dbReference>
<dbReference type="PROSITE" id="PS01187">
    <property type="entry name" value="EGF_CA"/>
    <property type="match status" value="1"/>
</dbReference>
<dbReference type="Gene3D" id="2.10.25.10">
    <property type="entry name" value="Laminin"/>
    <property type="match status" value="2"/>
</dbReference>
<gene>
    <name evidence="10" type="primary">Crb2_2</name>
    <name evidence="10" type="ORF">N1851_017936</name>
</gene>
<reference evidence="10" key="1">
    <citation type="journal article" date="2023" name="Front. Mar. Sci.">
        <title>A new Merluccius polli reference genome to investigate the effects of global change in West African waters.</title>
        <authorList>
            <person name="Mateo J.L."/>
            <person name="Blanco-Fernandez C."/>
            <person name="Garcia-Vazquez E."/>
            <person name="Machado-Schiaffino G."/>
        </authorList>
    </citation>
    <scope>NUCLEOTIDE SEQUENCE</scope>
    <source>
        <strain evidence="10">C29</strain>
        <tissue evidence="10">Fin</tissue>
    </source>
</reference>
<comment type="caution">
    <text evidence="6">Lacks conserved residue(s) required for the propagation of feature annotation.</text>
</comment>
<dbReference type="SMART" id="SM00179">
    <property type="entry name" value="EGF_CA"/>
    <property type="match status" value="2"/>
</dbReference>
<feature type="chain" id="PRO_5041333121" evidence="8">
    <location>
        <begin position="26"/>
        <end position="171"/>
    </location>
</feature>
<feature type="domain" description="EGF-like" evidence="9">
    <location>
        <begin position="21"/>
        <end position="58"/>
    </location>
</feature>
<accession>A0AA47NYR5</accession>
<evidence type="ECO:0000313" key="10">
    <source>
        <dbReference type="EMBL" id="KAK0143856.1"/>
    </source>
</evidence>
<dbReference type="GO" id="GO:0045197">
    <property type="term" value="P:establishment or maintenance of epithelial cell apical/basal polarity"/>
    <property type="evidence" value="ECO:0007669"/>
    <property type="project" value="TreeGrafter"/>
</dbReference>
<keyword evidence="7" id="KW-1133">Transmembrane helix</keyword>
<dbReference type="InterPro" id="IPR000152">
    <property type="entry name" value="EGF-type_Asp/Asn_hydroxyl_site"/>
</dbReference>
<dbReference type="GO" id="GO:0060218">
    <property type="term" value="P:hematopoietic stem cell differentiation"/>
    <property type="evidence" value="ECO:0007669"/>
    <property type="project" value="UniProtKB-ARBA"/>
</dbReference>
<keyword evidence="1 6" id="KW-0245">EGF-like domain</keyword>
<dbReference type="GO" id="GO:0032991">
    <property type="term" value="C:protein-containing complex"/>
    <property type="evidence" value="ECO:0007669"/>
    <property type="project" value="TreeGrafter"/>
</dbReference>
<keyword evidence="7" id="KW-0472">Membrane</keyword>
<dbReference type="PRINTS" id="PR00010">
    <property type="entry name" value="EGFBLOOD"/>
</dbReference>
<dbReference type="GO" id="GO:1901222">
    <property type="term" value="P:regulation of non-canonical NF-kappaB signal transduction"/>
    <property type="evidence" value="ECO:0007669"/>
    <property type="project" value="UniProtKB-ARBA"/>
</dbReference>
<dbReference type="EMBL" id="JAOPHQ010003204">
    <property type="protein sequence ID" value="KAK0143856.1"/>
    <property type="molecule type" value="Genomic_DNA"/>
</dbReference>
<dbReference type="FunFam" id="2.10.25.10:FF:000472">
    <property type="entry name" value="Uncharacterized protein, isoform A"/>
    <property type="match status" value="1"/>
</dbReference>
<dbReference type="GO" id="GO:0045597">
    <property type="term" value="P:positive regulation of cell differentiation"/>
    <property type="evidence" value="ECO:0007669"/>
    <property type="project" value="UniProtKB-ARBA"/>
</dbReference>
<feature type="domain" description="EGF-like" evidence="9">
    <location>
        <begin position="60"/>
        <end position="96"/>
    </location>
</feature>
<keyword evidence="2 8" id="KW-0732">Signal</keyword>
<dbReference type="InterPro" id="IPR000742">
    <property type="entry name" value="EGF"/>
</dbReference>
<keyword evidence="5" id="KW-0325">Glycoprotein</keyword>
<dbReference type="PROSITE" id="PS01186">
    <property type="entry name" value="EGF_2"/>
    <property type="match status" value="2"/>
</dbReference>
<dbReference type="Pfam" id="PF12661">
    <property type="entry name" value="hEGF"/>
    <property type="match status" value="1"/>
</dbReference>
<protein>
    <submittedName>
        <fullName evidence="10">Protein crumbs 2</fullName>
    </submittedName>
</protein>
<keyword evidence="11" id="KW-1185">Reference proteome</keyword>
<sequence>MGALHGLVLVLVANYSMWRFPPVACDANTDCLNGGICMGGVLGGNCTCKLGYIGPRCEAELDECQSDPCQNGATCLDRLNQFQCVCVPGYSGRLCESNKLELSEHVPWLVVAVPLTSLCVLLAILAAFFLVLTARKKRQSEGTYSPSTQEVAGARLEMGSVLKVPPEERLI</sequence>
<organism evidence="10 11">
    <name type="scientific">Merluccius polli</name>
    <name type="common">Benguela hake</name>
    <name type="synonym">Merluccius cadenati</name>
    <dbReference type="NCBI Taxonomy" id="89951"/>
    <lineage>
        <taxon>Eukaryota</taxon>
        <taxon>Metazoa</taxon>
        <taxon>Chordata</taxon>
        <taxon>Craniata</taxon>
        <taxon>Vertebrata</taxon>
        <taxon>Euteleostomi</taxon>
        <taxon>Actinopterygii</taxon>
        <taxon>Neopterygii</taxon>
        <taxon>Teleostei</taxon>
        <taxon>Neoteleostei</taxon>
        <taxon>Acanthomorphata</taxon>
        <taxon>Zeiogadaria</taxon>
        <taxon>Gadariae</taxon>
        <taxon>Gadiformes</taxon>
        <taxon>Gadoidei</taxon>
        <taxon>Merlucciidae</taxon>
        <taxon>Merluccius</taxon>
    </lineage>
</organism>
<dbReference type="PROSITE" id="PS50026">
    <property type="entry name" value="EGF_3"/>
    <property type="match status" value="2"/>
</dbReference>
<dbReference type="PANTHER" id="PTHR24049:SF22">
    <property type="entry name" value="DROSOPHILA CRUMBS HOMOLOG"/>
    <property type="match status" value="1"/>
</dbReference>
<dbReference type="PANTHER" id="PTHR24049">
    <property type="entry name" value="CRUMBS FAMILY MEMBER"/>
    <property type="match status" value="1"/>
</dbReference>
<evidence type="ECO:0000256" key="3">
    <source>
        <dbReference type="ARBA" id="ARBA00022737"/>
    </source>
</evidence>
<feature type="disulfide bond" evidence="6">
    <location>
        <begin position="48"/>
        <end position="57"/>
    </location>
</feature>
<dbReference type="InterPro" id="IPR051022">
    <property type="entry name" value="Notch_Cell-Fate_Det"/>
</dbReference>
<keyword evidence="4 6" id="KW-1015">Disulfide bond</keyword>
<feature type="signal peptide" evidence="8">
    <location>
        <begin position="1"/>
        <end position="25"/>
    </location>
</feature>
<feature type="disulfide bond" evidence="6">
    <location>
        <begin position="86"/>
        <end position="95"/>
    </location>
</feature>
<evidence type="ECO:0000256" key="6">
    <source>
        <dbReference type="PROSITE-ProRule" id="PRU00076"/>
    </source>
</evidence>
<dbReference type="GO" id="GO:0007157">
    <property type="term" value="P:heterophilic cell-cell adhesion via plasma membrane cell adhesion molecules"/>
    <property type="evidence" value="ECO:0007669"/>
    <property type="project" value="TreeGrafter"/>
</dbReference>
<dbReference type="Pfam" id="PF00008">
    <property type="entry name" value="EGF"/>
    <property type="match status" value="1"/>
</dbReference>
<comment type="caution">
    <text evidence="10">The sequence shown here is derived from an EMBL/GenBank/DDBJ whole genome shotgun (WGS) entry which is preliminary data.</text>
</comment>
<dbReference type="CDD" id="cd00054">
    <property type="entry name" value="EGF_CA"/>
    <property type="match status" value="2"/>
</dbReference>
<evidence type="ECO:0000259" key="9">
    <source>
        <dbReference type="PROSITE" id="PS50026"/>
    </source>
</evidence>
<evidence type="ECO:0000256" key="5">
    <source>
        <dbReference type="ARBA" id="ARBA00023180"/>
    </source>
</evidence>
<keyword evidence="7" id="KW-0812">Transmembrane</keyword>
<dbReference type="InterPro" id="IPR001881">
    <property type="entry name" value="EGF-like_Ca-bd_dom"/>
</dbReference>
<keyword evidence="3" id="KW-0677">Repeat</keyword>
<dbReference type="PROSITE" id="PS00022">
    <property type="entry name" value="EGF_1"/>
    <property type="match status" value="2"/>
</dbReference>
<dbReference type="SMART" id="SM00181">
    <property type="entry name" value="EGF"/>
    <property type="match status" value="2"/>
</dbReference>